<keyword evidence="6" id="KW-0963">Cytoplasm</keyword>
<evidence type="ECO:0000256" key="5">
    <source>
        <dbReference type="ARBA" id="ARBA00022473"/>
    </source>
</evidence>
<dbReference type="AlphaFoldDB" id="A0AAD9JL98"/>
<dbReference type="PANTHER" id="PTHR46822:SF1">
    <property type="entry name" value="COILED-COIL ALPHA-HELICAL ROD PROTEIN 1"/>
    <property type="match status" value="1"/>
</dbReference>
<dbReference type="GO" id="GO:0005634">
    <property type="term" value="C:nucleus"/>
    <property type="evidence" value="ECO:0007669"/>
    <property type="project" value="UniProtKB-SubCell"/>
</dbReference>
<protein>
    <recommendedName>
        <fullName evidence="4">Coiled-coil alpha-helical rod protein 1</fullName>
    </recommendedName>
    <alternativeName>
        <fullName evidence="10">Alpha-helical coiled-coil rod protein</fullName>
    </alternativeName>
</protein>
<dbReference type="Proteomes" id="UP001209878">
    <property type="component" value="Unassembled WGS sequence"/>
</dbReference>
<evidence type="ECO:0000256" key="3">
    <source>
        <dbReference type="ARBA" id="ARBA00004496"/>
    </source>
</evidence>
<dbReference type="Pfam" id="PF07111">
    <property type="entry name" value="HCR"/>
    <property type="match status" value="1"/>
</dbReference>
<dbReference type="PANTHER" id="PTHR46822">
    <property type="entry name" value="COILED-COIL ALPHA-HELICAL ROD PROTEIN 1"/>
    <property type="match status" value="1"/>
</dbReference>
<comment type="function">
    <text evidence="1">May be a regulator of keratinocyte proliferation or differentiation.</text>
</comment>
<dbReference type="GO" id="GO:0030154">
    <property type="term" value="P:cell differentiation"/>
    <property type="evidence" value="ECO:0007669"/>
    <property type="project" value="UniProtKB-KW"/>
</dbReference>
<dbReference type="GO" id="GO:0006611">
    <property type="term" value="P:protein export from nucleus"/>
    <property type="evidence" value="ECO:0007669"/>
    <property type="project" value="TreeGrafter"/>
</dbReference>
<gene>
    <name evidence="13" type="ORF">NP493_2090g00000</name>
</gene>
<evidence type="ECO:0000256" key="12">
    <source>
        <dbReference type="SAM" id="MobiDB-lite"/>
    </source>
</evidence>
<dbReference type="GO" id="GO:0005737">
    <property type="term" value="C:cytoplasm"/>
    <property type="evidence" value="ECO:0007669"/>
    <property type="project" value="UniProtKB-SubCell"/>
</dbReference>
<keyword evidence="14" id="KW-1185">Reference proteome</keyword>
<feature type="region of interest" description="Disordered" evidence="12">
    <location>
        <begin position="1"/>
        <end position="37"/>
    </location>
</feature>
<dbReference type="GO" id="GO:0005814">
    <property type="term" value="C:centriole"/>
    <property type="evidence" value="ECO:0007669"/>
    <property type="project" value="TreeGrafter"/>
</dbReference>
<sequence length="748" mass="84658">MAASSNMFGKLSLTKSQPHCGKGKKQPELLPPSSFETVPKLPDANWKEMAEATAEILQLTQENLRLRESTHVKTPVAQEVAMDTRQPAPAAPLLDVRHLDDIISRQAVEIAGLRRQLAEFESQAHRQVALLESQLMLKEAQNTQQVAALEGQIRTLKETQAQQSAEKEKELSDQEGKYSVEVQRLRDAMDSSAQTYNEQVAQLKEKLGTAEALVSKTQTETVERLRQYEEELRTRNEAINQLKRYLGESEQVSKSTEIWRKETESLKNKLQHCECKKRELESSTQLLNVRLTSLNEIFTIHEREISGLDSVGKQGVTDKKLTLLTRWREKVYQLLVQLKSAALTQQATDTNWQMKLQNVVNELDSSRNQCQVLEHSLSDRQAQLDLHTMQASTMQHELRAAQELAVELDDRNKQQKQVVSELVDTVQSIYERYCSIAKQQQSALVKLSTFSQRIAFASGRMEMLQSQFARREALLRLQTTDGATEPVNVPQSHDGVESELVDQLRCELDRVTTERDQLVAQVKTDADQLEGIVASVRSQAAGEIDTLTQRVKDLEVMAEERHKKAISLTEELSQAKAEIEEAKEAVESLKADIARRDLQADKDVESVKSALAAEYGEQLAELERRLNDARREHTKAVVAQRQIERQATRERDRAAEQVRSLEEHYKHQVATLDKKLKSMESDRNLLMATLRQEGLIGKYKSQRAAPVGLSSEEPLVSRDGSGDRRTKREPPVPAGENFVNCRVIGNNL</sequence>
<evidence type="ECO:0000256" key="11">
    <source>
        <dbReference type="SAM" id="Coils"/>
    </source>
</evidence>
<feature type="region of interest" description="Disordered" evidence="12">
    <location>
        <begin position="701"/>
        <end position="737"/>
    </location>
</feature>
<comment type="subcellular location">
    <subcellularLocation>
        <location evidence="3">Cytoplasm</location>
    </subcellularLocation>
    <subcellularLocation>
        <location evidence="2">Nucleus</location>
    </subcellularLocation>
</comment>
<feature type="coiled-coil region" evidence="11">
    <location>
        <begin position="565"/>
        <end position="664"/>
    </location>
</feature>
<evidence type="ECO:0000256" key="8">
    <source>
        <dbReference type="ARBA" id="ARBA00023054"/>
    </source>
</evidence>
<organism evidence="13 14">
    <name type="scientific">Ridgeia piscesae</name>
    <name type="common">Tubeworm</name>
    <dbReference type="NCBI Taxonomy" id="27915"/>
    <lineage>
        <taxon>Eukaryota</taxon>
        <taxon>Metazoa</taxon>
        <taxon>Spiralia</taxon>
        <taxon>Lophotrochozoa</taxon>
        <taxon>Annelida</taxon>
        <taxon>Polychaeta</taxon>
        <taxon>Sedentaria</taxon>
        <taxon>Canalipalpata</taxon>
        <taxon>Sabellida</taxon>
        <taxon>Siboglinidae</taxon>
        <taxon>Ridgeia</taxon>
    </lineage>
</organism>
<feature type="compositionally biased region" description="Basic and acidic residues" evidence="12">
    <location>
        <begin position="720"/>
        <end position="730"/>
    </location>
</feature>
<name>A0AAD9JL98_RIDPI</name>
<feature type="coiled-coil region" evidence="11">
    <location>
        <begin position="103"/>
        <end position="283"/>
    </location>
</feature>
<keyword evidence="5" id="KW-0217">Developmental protein</keyword>
<dbReference type="InterPro" id="IPR009800">
    <property type="entry name" value="HCR"/>
</dbReference>
<feature type="compositionally biased region" description="Polar residues" evidence="12">
    <location>
        <begin position="1"/>
        <end position="17"/>
    </location>
</feature>
<evidence type="ECO:0000256" key="4">
    <source>
        <dbReference type="ARBA" id="ARBA00016468"/>
    </source>
</evidence>
<evidence type="ECO:0000256" key="1">
    <source>
        <dbReference type="ARBA" id="ARBA00003936"/>
    </source>
</evidence>
<accession>A0AAD9JL98</accession>
<keyword evidence="9" id="KW-0539">Nucleus</keyword>
<comment type="caution">
    <text evidence="13">The sequence shown here is derived from an EMBL/GenBank/DDBJ whole genome shotgun (WGS) entry which is preliminary data.</text>
</comment>
<evidence type="ECO:0000313" key="14">
    <source>
        <dbReference type="Proteomes" id="UP001209878"/>
    </source>
</evidence>
<evidence type="ECO:0000313" key="13">
    <source>
        <dbReference type="EMBL" id="KAK2155284.1"/>
    </source>
</evidence>
<proteinExistence type="predicted"/>
<evidence type="ECO:0000256" key="9">
    <source>
        <dbReference type="ARBA" id="ARBA00023242"/>
    </source>
</evidence>
<reference evidence="13" key="1">
    <citation type="journal article" date="2023" name="Mol. Biol. Evol.">
        <title>Third-Generation Sequencing Reveals the Adaptive Role of the Epigenome in Three Deep-Sea Polychaetes.</title>
        <authorList>
            <person name="Perez M."/>
            <person name="Aroh O."/>
            <person name="Sun Y."/>
            <person name="Lan Y."/>
            <person name="Juniper S.K."/>
            <person name="Young C.R."/>
            <person name="Angers B."/>
            <person name="Qian P.Y."/>
        </authorList>
    </citation>
    <scope>NUCLEOTIDE SEQUENCE</scope>
    <source>
        <strain evidence="13">R07B-5</strain>
    </source>
</reference>
<feature type="coiled-coil region" evidence="11">
    <location>
        <begin position="356"/>
        <end position="418"/>
    </location>
</feature>
<keyword evidence="8 11" id="KW-0175">Coiled coil</keyword>
<dbReference type="EMBL" id="JAODUO010002088">
    <property type="protein sequence ID" value="KAK2155284.1"/>
    <property type="molecule type" value="Genomic_DNA"/>
</dbReference>
<evidence type="ECO:0000256" key="7">
    <source>
        <dbReference type="ARBA" id="ARBA00022782"/>
    </source>
</evidence>
<evidence type="ECO:0000256" key="10">
    <source>
        <dbReference type="ARBA" id="ARBA00031932"/>
    </source>
</evidence>
<keyword evidence="7" id="KW-0221">Differentiation</keyword>
<evidence type="ECO:0000256" key="6">
    <source>
        <dbReference type="ARBA" id="ARBA00022490"/>
    </source>
</evidence>
<evidence type="ECO:0000256" key="2">
    <source>
        <dbReference type="ARBA" id="ARBA00004123"/>
    </source>
</evidence>